<dbReference type="PaxDb" id="3218-PP1S184_114V6.1"/>
<protein>
    <recommendedName>
        <fullName evidence="6">Pentacotripeptide-repeat region of PRORP domain-containing protein</fullName>
    </recommendedName>
</protein>
<dbReference type="Pfam" id="PF13041">
    <property type="entry name" value="PPR_2"/>
    <property type="match status" value="4"/>
</dbReference>
<evidence type="ECO:0000313" key="5">
    <source>
        <dbReference type="Proteomes" id="UP000006727"/>
    </source>
</evidence>
<feature type="repeat" description="PPR" evidence="2">
    <location>
        <begin position="62"/>
        <end position="96"/>
    </location>
</feature>
<feature type="repeat" description="PPR" evidence="2">
    <location>
        <begin position="133"/>
        <end position="167"/>
    </location>
</feature>
<feature type="repeat" description="PPR" evidence="2">
    <location>
        <begin position="342"/>
        <end position="376"/>
    </location>
</feature>
<evidence type="ECO:0008006" key="6">
    <source>
        <dbReference type="Google" id="ProtNLM"/>
    </source>
</evidence>
<dbReference type="EMBL" id="ABEU02000008">
    <property type="protein sequence ID" value="PNR49602.1"/>
    <property type="molecule type" value="Genomic_DNA"/>
</dbReference>
<evidence type="ECO:0000313" key="3">
    <source>
        <dbReference type="EMBL" id="PNR49602.1"/>
    </source>
</evidence>
<dbReference type="EnsemblPlants" id="Pp3c8_13830V3.1">
    <property type="protein sequence ID" value="PAC:32965636.CDS.1"/>
    <property type="gene ID" value="Pp3c8_13830"/>
</dbReference>
<keyword evidence="5" id="KW-1185">Reference proteome</keyword>
<evidence type="ECO:0000256" key="2">
    <source>
        <dbReference type="PROSITE-ProRule" id="PRU00708"/>
    </source>
</evidence>
<dbReference type="Gene3D" id="1.25.40.10">
    <property type="entry name" value="Tetratricopeptide repeat domain"/>
    <property type="match status" value="3"/>
</dbReference>
<sequence length="414" mass="47513">MIAQCWRSWPGLIDACVDEIVVHDLCRFAMLLKPRPWGTAVNGVALWQVFELVRAQEWYTADLSTYLKLLTMLAKAKQAAEASNVFDCLLEDKLRPTTAIFTALLTVFTQSNQFKKALEIFESMRLYEGCVPDKYTYTAMIKGCCEAGLYVQARKIFDEMMIEGVKPSIVTYNILIHGYGKAGLFREVERVLSTMEANNVAPDTVTWNTLIRVFGLNCKIPEMEQAYEGLLRQGLQPDMVTLNSLISAYGTAGLFEKMESVTQYMQRYNYPMTRITYNIIMEAYGRAGMVDQMEETWKRMKAEFVKPNSSTFCSMLSAYGRHGYWHNVEKVMRQARYFDAADTAVYNAAIDAFQRAQNFEDMEKIFEEMKLKGHAPDDVTYSILIGAYERIRRVDKARDLQEEWNGSVKECEAE</sequence>
<reference evidence="3 5" key="2">
    <citation type="journal article" date="2018" name="Plant J.">
        <title>The Physcomitrella patens chromosome-scale assembly reveals moss genome structure and evolution.</title>
        <authorList>
            <person name="Lang D."/>
            <person name="Ullrich K.K."/>
            <person name="Murat F."/>
            <person name="Fuchs J."/>
            <person name="Jenkins J."/>
            <person name="Haas F.B."/>
            <person name="Piednoel M."/>
            <person name="Gundlach H."/>
            <person name="Van Bel M."/>
            <person name="Meyberg R."/>
            <person name="Vives C."/>
            <person name="Morata J."/>
            <person name="Symeonidi A."/>
            <person name="Hiss M."/>
            <person name="Muchero W."/>
            <person name="Kamisugi Y."/>
            <person name="Saleh O."/>
            <person name="Blanc G."/>
            <person name="Decker E.L."/>
            <person name="van Gessel N."/>
            <person name="Grimwood J."/>
            <person name="Hayes R.D."/>
            <person name="Graham S.W."/>
            <person name="Gunter L.E."/>
            <person name="McDaniel S.F."/>
            <person name="Hoernstein S.N.W."/>
            <person name="Larsson A."/>
            <person name="Li F.W."/>
            <person name="Perroud P.F."/>
            <person name="Phillips J."/>
            <person name="Ranjan P."/>
            <person name="Rokshar D.S."/>
            <person name="Rothfels C.J."/>
            <person name="Schneider L."/>
            <person name="Shu S."/>
            <person name="Stevenson D.W."/>
            <person name="Thummler F."/>
            <person name="Tillich M."/>
            <person name="Villarreal Aguilar J.C."/>
            <person name="Widiez T."/>
            <person name="Wong G.K."/>
            <person name="Wymore A."/>
            <person name="Zhang Y."/>
            <person name="Zimmer A.D."/>
            <person name="Quatrano R.S."/>
            <person name="Mayer K.F.X."/>
            <person name="Goodstein D."/>
            <person name="Casacuberta J.M."/>
            <person name="Vandepoele K."/>
            <person name="Reski R."/>
            <person name="Cuming A.C."/>
            <person name="Tuskan G.A."/>
            <person name="Maumus F."/>
            <person name="Salse J."/>
            <person name="Schmutz J."/>
            <person name="Rensing S.A."/>
        </authorList>
    </citation>
    <scope>NUCLEOTIDE SEQUENCE [LARGE SCALE GENOMIC DNA]</scope>
    <source>
        <strain evidence="4 5">cv. Gransden 2004</strain>
    </source>
</reference>
<dbReference type="PANTHER" id="PTHR46862:SF5">
    <property type="entry name" value="OS02G0170000 PROTEIN"/>
    <property type="match status" value="1"/>
</dbReference>
<reference evidence="3 5" key="1">
    <citation type="journal article" date="2008" name="Science">
        <title>The Physcomitrella genome reveals evolutionary insights into the conquest of land by plants.</title>
        <authorList>
            <person name="Rensing S."/>
            <person name="Lang D."/>
            <person name="Zimmer A."/>
            <person name="Terry A."/>
            <person name="Salamov A."/>
            <person name="Shapiro H."/>
            <person name="Nishiyama T."/>
            <person name="Perroud P.-F."/>
            <person name="Lindquist E."/>
            <person name="Kamisugi Y."/>
            <person name="Tanahashi T."/>
            <person name="Sakakibara K."/>
            <person name="Fujita T."/>
            <person name="Oishi K."/>
            <person name="Shin-I T."/>
            <person name="Kuroki Y."/>
            <person name="Toyoda A."/>
            <person name="Suzuki Y."/>
            <person name="Hashimoto A."/>
            <person name="Yamaguchi K."/>
            <person name="Sugano A."/>
            <person name="Kohara Y."/>
            <person name="Fujiyama A."/>
            <person name="Anterola A."/>
            <person name="Aoki S."/>
            <person name="Ashton N."/>
            <person name="Barbazuk W.B."/>
            <person name="Barker E."/>
            <person name="Bennetzen J."/>
            <person name="Bezanilla M."/>
            <person name="Blankenship R."/>
            <person name="Cho S.H."/>
            <person name="Dutcher S."/>
            <person name="Estelle M."/>
            <person name="Fawcett J.A."/>
            <person name="Gundlach H."/>
            <person name="Hanada K."/>
            <person name="Heyl A."/>
            <person name="Hicks K.A."/>
            <person name="Hugh J."/>
            <person name="Lohr M."/>
            <person name="Mayer K."/>
            <person name="Melkozernov A."/>
            <person name="Murata T."/>
            <person name="Nelson D."/>
            <person name="Pils B."/>
            <person name="Prigge M."/>
            <person name="Reiss B."/>
            <person name="Renner T."/>
            <person name="Rombauts S."/>
            <person name="Rushton P."/>
            <person name="Sanderfoot A."/>
            <person name="Schween G."/>
            <person name="Shiu S.-H."/>
            <person name="Stueber K."/>
            <person name="Theodoulou F.L."/>
            <person name="Tu H."/>
            <person name="Van de Peer Y."/>
            <person name="Verrier P.J."/>
            <person name="Waters E."/>
            <person name="Wood A."/>
            <person name="Yang L."/>
            <person name="Cove D."/>
            <person name="Cuming A."/>
            <person name="Hasebe M."/>
            <person name="Lucas S."/>
            <person name="Mishler D.B."/>
            <person name="Reski R."/>
            <person name="Grigoriev I."/>
            <person name="Quatrano R.S."/>
            <person name="Boore J.L."/>
        </authorList>
    </citation>
    <scope>NUCLEOTIDE SEQUENCE [LARGE SCALE GENOMIC DNA]</scope>
    <source>
        <strain evidence="4 5">cv. Gransden 2004</strain>
    </source>
</reference>
<reference evidence="4" key="3">
    <citation type="submission" date="2020-12" db="UniProtKB">
        <authorList>
            <consortium name="EnsemblPlants"/>
        </authorList>
    </citation>
    <scope>IDENTIFICATION</scope>
</reference>
<dbReference type="InterPro" id="IPR011990">
    <property type="entry name" value="TPR-like_helical_dom_sf"/>
</dbReference>
<dbReference type="PANTHER" id="PTHR46862">
    <property type="entry name" value="OS07G0661900 PROTEIN"/>
    <property type="match status" value="1"/>
</dbReference>
<dbReference type="Pfam" id="PF01535">
    <property type="entry name" value="PPR"/>
    <property type="match status" value="1"/>
</dbReference>
<evidence type="ECO:0000313" key="4">
    <source>
        <dbReference type="EnsemblPlants" id="PAC:32965636.CDS.1"/>
    </source>
</evidence>
<feature type="repeat" description="PPR" evidence="2">
    <location>
        <begin position="273"/>
        <end position="307"/>
    </location>
</feature>
<organism evidence="3">
    <name type="scientific">Physcomitrium patens</name>
    <name type="common">Spreading-leaved earth moss</name>
    <name type="synonym">Physcomitrella patens</name>
    <dbReference type="NCBI Taxonomy" id="3218"/>
    <lineage>
        <taxon>Eukaryota</taxon>
        <taxon>Viridiplantae</taxon>
        <taxon>Streptophyta</taxon>
        <taxon>Embryophyta</taxon>
        <taxon>Bryophyta</taxon>
        <taxon>Bryophytina</taxon>
        <taxon>Bryopsida</taxon>
        <taxon>Funariidae</taxon>
        <taxon>Funariales</taxon>
        <taxon>Funariaceae</taxon>
        <taxon>Physcomitrium</taxon>
    </lineage>
</organism>
<proteinExistence type="predicted"/>
<feature type="repeat" description="PPR" evidence="2">
    <location>
        <begin position="238"/>
        <end position="272"/>
    </location>
</feature>
<dbReference type="InterPro" id="IPR002885">
    <property type="entry name" value="PPR_rpt"/>
</dbReference>
<accession>A0A2K1K747</accession>
<keyword evidence="1" id="KW-0677">Repeat</keyword>
<feature type="repeat" description="PPR" evidence="2">
    <location>
        <begin position="168"/>
        <end position="202"/>
    </location>
</feature>
<dbReference type="Gramene" id="Pp3c8_13830V3.1">
    <property type="protein sequence ID" value="PAC:32965636.CDS.1"/>
    <property type="gene ID" value="Pp3c8_13830"/>
</dbReference>
<evidence type="ECO:0000256" key="1">
    <source>
        <dbReference type="ARBA" id="ARBA00022737"/>
    </source>
</evidence>
<feature type="repeat" description="PPR" evidence="2">
    <location>
        <begin position="203"/>
        <end position="237"/>
    </location>
</feature>
<dbReference type="NCBIfam" id="TIGR00756">
    <property type="entry name" value="PPR"/>
    <property type="match status" value="7"/>
</dbReference>
<dbReference type="AlphaFoldDB" id="A0A2K1K747"/>
<name>A0A2K1K747_PHYPA</name>
<dbReference type="PROSITE" id="PS51375">
    <property type="entry name" value="PPR"/>
    <property type="match status" value="7"/>
</dbReference>
<dbReference type="Proteomes" id="UP000006727">
    <property type="component" value="Chromosome 8"/>
</dbReference>
<gene>
    <name evidence="4" type="primary">LOC112286088</name>
    <name evidence="3" type="ORF">PHYPA_011498</name>
</gene>